<proteinExistence type="predicted"/>
<keyword evidence="4" id="KW-1185">Reference proteome</keyword>
<evidence type="ECO:0000313" key="3">
    <source>
        <dbReference type="EMBL" id="RIJ47900.1"/>
    </source>
</evidence>
<feature type="domain" description="3-keto-alpha-glucoside-1,2-lyase/3-keto-2-hydroxy-glucal hydratase" evidence="2">
    <location>
        <begin position="28"/>
        <end position="213"/>
    </location>
</feature>
<dbReference type="Gene3D" id="2.60.120.560">
    <property type="entry name" value="Exo-inulinase, domain 1"/>
    <property type="match status" value="2"/>
</dbReference>
<dbReference type="RefSeq" id="WP_119438246.1">
    <property type="nucleotide sequence ID" value="NZ_QWGR01000006.1"/>
</dbReference>
<dbReference type="OrthoDB" id="9806233at2"/>
<reference evidence="3 4" key="1">
    <citation type="submission" date="2018-08" db="EMBL/GenBank/DDBJ databases">
        <title>Pallidiluteibacterium maritimus gen. nov., sp. nov., isolated from coastal sediment.</title>
        <authorList>
            <person name="Zhou L.Y."/>
        </authorList>
    </citation>
    <scope>NUCLEOTIDE SEQUENCE [LARGE SCALE GENOMIC DNA]</scope>
    <source>
        <strain evidence="3 4">XSD2</strain>
    </source>
</reference>
<sequence length="465" mass="52794">MKQLTKFTTLLILAGFLVSAKADKENNWTNLFNGKNLKGWKVLNGTAEYKVENGEIIGTSKTGTPNTFLATEKNYGDFILEYEMKMESGLNSGVQIRSNSLKDYKDGRVHGYQVECDDSERKWSGGIYDEARRGWLYSLEYNQPAKGAFKNGEWNKYRVEAIGNSIRTWINGQPVANLVDDLTAEGFIGLQVHSIGNNEKHEGKTIRWKNIRIMTENLESARMKMPDDVREVSYLTNTLTENEKNDGWKLLWDGKTTKGWKGAKAESFPAKGWRIEDGTLVVEKADGAESGNGGDIITEKRYKNFVLEVDFNMTEGANSGIKYFVQADLNKGEGSAIGCEFQILDDKNHPDAKNGLQGNRTLASLYDLIPANGKFFNPFLQVKRFNGVNSWNRARIEVNGNHVAHYLNGSKVVEYERNTQEWQALVNYSKYQKWENFGNFEDGHILLQDHGDEVRFKNIKIKELN</sequence>
<feature type="chain" id="PRO_5017356138" evidence="1">
    <location>
        <begin position="23"/>
        <end position="465"/>
    </location>
</feature>
<accession>A0A399SV41</accession>
<keyword evidence="1" id="KW-0732">Signal</keyword>
<dbReference type="Pfam" id="PF06439">
    <property type="entry name" value="3keto-disac_hyd"/>
    <property type="match status" value="2"/>
</dbReference>
<gene>
    <name evidence="3" type="ORF">D1614_12295</name>
</gene>
<dbReference type="EMBL" id="QWGR01000006">
    <property type="protein sequence ID" value="RIJ47900.1"/>
    <property type="molecule type" value="Genomic_DNA"/>
</dbReference>
<comment type="caution">
    <text evidence="3">The sequence shown here is derived from an EMBL/GenBank/DDBJ whole genome shotgun (WGS) entry which is preliminary data.</text>
</comment>
<evidence type="ECO:0000259" key="2">
    <source>
        <dbReference type="Pfam" id="PF06439"/>
    </source>
</evidence>
<feature type="domain" description="3-keto-alpha-glucoside-1,2-lyase/3-keto-2-hydroxy-glucal hydratase" evidence="2">
    <location>
        <begin position="247"/>
        <end position="462"/>
    </location>
</feature>
<dbReference type="GO" id="GO:0016787">
    <property type="term" value="F:hydrolase activity"/>
    <property type="evidence" value="ECO:0007669"/>
    <property type="project" value="InterPro"/>
</dbReference>
<dbReference type="AlphaFoldDB" id="A0A399SV41"/>
<evidence type="ECO:0000256" key="1">
    <source>
        <dbReference type="SAM" id="SignalP"/>
    </source>
</evidence>
<feature type="signal peptide" evidence="1">
    <location>
        <begin position="1"/>
        <end position="22"/>
    </location>
</feature>
<dbReference type="Proteomes" id="UP000265926">
    <property type="component" value="Unassembled WGS sequence"/>
</dbReference>
<name>A0A399SV41_9BACT</name>
<organism evidence="3 4">
    <name type="scientific">Maribellus luteus</name>
    <dbReference type="NCBI Taxonomy" id="2305463"/>
    <lineage>
        <taxon>Bacteria</taxon>
        <taxon>Pseudomonadati</taxon>
        <taxon>Bacteroidota</taxon>
        <taxon>Bacteroidia</taxon>
        <taxon>Marinilabiliales</taxon>
        <taxon>Prolixibacteraceae</taxon>
        <taxon>Maribellus</taxon>
    </lineage>
</organism>
<protein>
    <submittedName>
        <fullName evidence="3">DUF1080 domain-containing protein</fullName>
    </submittedName>
</protein>
<evidence type="ECO:0000313" key="4">
    <source>
        <dbReference type="Proteomes" id="UP000265926"/>
    </source>
</evidence>
<dbReference type="InterPro" id="IPR010496">
    <property type="entry name" value="AL/BT2_dom"/>
</dbReference>